<name>F0WFK1_9STRA</name>
<reference evidence="2" key="1">
    <citation type="journal article" date="2011" name="PLoS Biol.">
        <title>Gene gain and loss during evolution of obligate parasitism in the white rust pathogen of Arabidopsis thaliana.</title>
        <authorList>
            <person name="Kemen E."/>
            <person name="Gardiner A."/>
            <person name="Schultz-Larsen T."/>
            <person name="Kemen A.C."/>
            <person name="Balmuth A.L."/>
            <person name="Robert-Seilaniantz A."/>
            <person name="Bailey K."/>
            <person name="Holub E."/>
            <person name="Studholme D.J."/>
            <person name="Maclean D."/>
            <person name="Jones J.D."/>
        </authorList>
    </citation>
    <scope>NUCLEOTIDE SEQUENCE</scope>
</reference>
<sequence length="217" mass="24876">MDESAYFYCMAPSTSVTKVSISGRKKIKMRLTVAITTNADGSCKMPLFFMGKARQPWCFSWQSARKLGFDYANTAKEWVKTALFRCWLAQLNEKMQGMDRHVLLLFDYVSPHRVSEQYFNVTIHFLPPNTSAHLQPQDAAIIRFFESQMTKIRNAHVVNKLDEVLEKVDEMGKENVKINGEQLFNVNNLVAMRWAQEAWGAVTQATSCKLLASLRHT</sequence>
<protein>
    <submittedName>
        <fullName evidence="2">Uncharacterized protein AlNc14C83G5386</fullName>
    </submittedName>
</protein>
<proteinExistence type="predicted"/>
<dbReference type="PANTHER" id="PTHR19303">
    <property type="entry name" value="TRANSPOSON"/>
    <property type="match status" value="1"/>
</dbReference>
<dbReference type="PANTHER" id="PTHR19303:SF73">
    <property type="entry name" value="PROTEIN PDC2"/>
    <property type="match status" value="1"/>
</dbReference>
<dbReference type="InterPro" id="IPR050863">
    <property type="entry name" value="CenT-Element_Derived"/>
</dbReference>
<dbReference type="AlphaFoldDB" id="F0WFK1"/>
<dbReference type="Pfam" id="PF03184">
    <property type="entry name" value="DDE_1"/>
    <property type="match status" value="1"/>
</dbReference>
<evidence type="ECO:0000259" key="1">
    <source>
        <dbReference type="Pfam" id="PF03184"/>
    </source>
</evidence>
<gene>
    <name evidence="2" type="primary">AlNc14C83G5386</name>
    <name evidence="2" type="ORF">ALNC14_061260</name>
</gene>
<reference evidence="2" key="2">
    <citation type="submission" date="2011-02" db="EMBL/GenBank/DDBJ databases">
        <authorList>
            <person name="MacLean D."/>
        </authorList>
    </citation>
    <scope>NUCLEOTIDE SEQUENCE</scope>
</reference>
<evidence type="ECO:0000313" key="2">
    <source>
        <dbReference type="EMBL" id="CCA19983.1"/>
    </source>
</evidence>
<dbReference type="EMBL" id="FR824128">
    <property type="protein sequence ID" value="CCA19983.1"/>
    <property type="molecule type" value="Genomic_DNA"/>
</dbReference>
<feature type="domain" description="DDE-1" evidence="1">
    <location>
        <begin position="28"/>
        <end position="205"/>
    </location>
</feature>
<dbReference type="HOGENOM" id="CLU_018294_2_3_1"/>
<dbReference type="GO" id="GO:0005634">
    <property type="term" value="C:nucleus"/>
    <property type="evidence" value="ECO:0007669"/>
    <property type="project" value="TreeGrafter"/>
</dbReference>
<organism evidence="2">
    <name type="scientific">Albugo laibachii Nc14</name>
    <dbReference type="NCBI Taxonomy" id="890382"/>
    <lineage>
        <taxon>Eukaryota</taxon>
        <taxon>Sar</taxon>
        <taxon>Stramenopiles</taxon>
        <taxon>Oomycota</taxon>
        <taxon>Peronosporomycetes</taxon>
        <taxon>Albuginales</taxon>
        <taxon>Albuginaceae</taxon>
        <taxon>Albugo</taxon>
    </lineage>
</organism>
<accession>F0WFK1</accession>
<dbReference type="GO" id="GO:0003677">
    <property type="term" value="F:DNA binding"/>
    <property type="evidence" value="ECO:0007669"/>
    <property type="project" value="TreeGrafter"/>
</dbReference>
<dbReference type="InterPro" id="IPR004875">
    <property type="entry name" value="DDE_SF_endonuclease_dom"/>
</dbReference>